<organism evidence="1 2">
    <name type="scientific">Chondrus crispus</name>
    <name type="common">Carrageen Irish moss</name>
    <name type="synonym">Polymorpha crispa</name>
    <dbReference type="NCBI Taxonomy" id="2769"/>
    <lineage>
        <taxon>Eukaryota</taxon>
        <taxon>Rhodophyta</taxon>
        <taxon>Florideophyceae</taxon>
        <taxon>Rhodymeniophycidae</taxon>
        <taxon>Gigartinales</taxon>
        <taxon>Gigartinaceae</taxon>
        <taxon>Chondrus</taxon>
    </lineage>
</organism>
<dbReference type="AlphaFoldDB" id="R7QL41"/>
<dbReference type="RefSeq" id="XP_005719148.1">
    <property type="nucleotide sequence ID" value="XM_005719091.1"/>
</dbReference>
<name>R7QL41_CHOCR</name>
<proteinExistence type="predicted"/>
<sequence length="44" mass="4822">MAYGEVTTGALERGSVPDMNLCFPYEIPDKDRLECVGILNGYPS</sequence>
<dbReference type="Proteomes" id="UP000012073">
    <property type="component" value="Unassembled WGS sequence"/>
</dbReference>
<dbReference type="Gramene" id="CDF39237">
    <property type="protein sequence ID" value="CDF39237"/>
    <property type="gene ID" value="CHC_T00006495001"/>
</dbReference>
<reference evidence="2" key="1">
    <citation type="journal article" date="2013" name="Proc. Natl. Acad. Sci. U.S.A.">
        <title>Genome structure and metabolic features in the red seaweed Chondrus crispus shed light on evolution of the Archaeplastida.</title>
        <authorList>
            <person name="Collen J."/>
            <person name="Porcel B."/>
            <person name="Carre W."/>
            <person name="Ball S.G."/>
            <person name="Chaparro C."/>
            <person name="Tonon T."/>
            <person name="Barbeyron T."/>
            <person name="Michel G."/>
            <person name="Noel B."/>
            <person name="Valentin K."/>
            <person name="Elias M."/>
            <person name="Artiguenave F."/>
            <person name="Arun A."/>
            <person name="Aury J.M."/>
            <person name="Barbosa-Neto J.F."/>
            <person name="Bothwell J.H."/>
            <person name="Bouget F.Y."/>
            <person name="Brillet L."/>
            <person name="Cabello-Hurtado F."/>
            <person name="Capella-Gutierrez S."/>
            <person name="Charrier B."/>
            <person name="Cladiere L."/>
            <person name="Cock J.M."/>
            <person name="Coelho S.M."/>
            <person name="Colleoni C."/>
            <person name="Czjzek M."/>
            <person name="Da Silva C."/>
            <person name="Delage L."/>
            <person name="Denoeud F."/>
            <person name="Deschamps P."/>
            <person name="Dittami S.M."/>
            <person name="Gabaldon T."/>
            <person name="Gachon C.M."/>
            <person name="Groisillier A."/>
            <person name="Herve C."/>
            <person name="Jabbari K."/>
            <person name="Katinka M."/>
            <person name="Kloareg B."/>
            <person name="Kowalczyk N."/>
            <person name="Labadie K."/>
            <person name="Leblanc C."/>
            <person name="Lopez P.J."/>
            <person name="McLachlan D.H."/>
            <person name="Meslet-Cladiere L."/>
            <person name="Moustafa A."/>
            <person name="Nehr Z."/>
            <person name="Nyvall Collen P."/>
            <person name="Panaud O."/>
            <person name="Partensky F."/>
            <person name="Poulain J."/>
            <person name="Rensing S.A."/>
            <person name="Rousvoal S."/>
            <person name="Samson G."/>
            <person name="Symeonidi A."/>
            <person name="Weissenbach J."/>
            <person name="Zambounis A."/>
            <person name="Wincker P."/>
            <person name="Boyen C."/>
        </authorList>
    </citation>
    <scope>NUCLEOTIDE SEQUENCE [LARGE SCALE GENOMIC DNA]</scope>
    <source>
        <strain evidence="2">cv. Stackhouse</strain>
    </source>
</reference>
<protein>
    <submittedName>
        <fullName evidence="1">Uncharacterized protein</fullName>
    </submittedName>
</protein>
<evidence type="ECO:0000313" key="1">
    <source>
        <dbReference type="EMBL" id="CDF39237.1"/>
    </source>
</evidence>
<dbReference type="EMBL" id="HG002012">
    <property type="protein sequence ID" value="CDF39237.1"/>
    <property type="molecule type" value="Genomic_DNA"/>
</dbReference>
<evidence type="ECO:0000313" key="2">
    <source>
        <dbReference type="Proteomes" id="UP000012073"/>
    </source>
</evidence>
<keyword evidence="2" id="KW-1185">Reference proteome</keyword>
<accession>R7QL41</accession>
<dbReference type="KEGG" id="ccp:CHC_T00006495001"/>
<dbReference type="GeneID" id="17326862"/>
<gene>
    <name evidence="1" type="ORF">CHC_T00006495001</name>
</gene>